<proteinExistence type="predicted"/>
<comment type="caution">
    <text evidence="1">The sequence shown here is derived from an EMBL/GenBank/DDBJ whole genome shotgun (WGS) entry which is preliminary data.</text>
</comment>
<dbReference type="Proteomes" id="UP000616779">
    <property type="component" value="Unassembled WGS sequence"/>
</dbReference>
<dbReference type="RefSeq" id="WP_171643170.1">
    <property type="nucleotide sequence ID" value="NZ_WHOA01000085.1"/>
</dbReference>
<keyword evidence="2" id="KW-1185">Reference proteome</keyword>
<name>A0ABX1XV82_9BACL</name>
<organism evidence="1 2">
    <name type="scientific">Paenibacillus phytorum</name>
    <dbReference type="NCBI Taxonomy" id="2654977"/>
    <lineage>
        <taxon>Bacteria</taxon>
        <taxon>Bacillati</taxon>
        <taxon>Bacillota</taxon>
        <taxon>Bacilli</taxon>
        <taxon>Bacillales</taxon>
        <taxon>Paenibacillaceae</taxon>
        <taxon>Paenibacillus</taxon>
    </lineage>
</organism>
<evidence type="ECO:0000313" key="2">
    <source>
        <dbReference type="Proteomes" id="UP000616779"/>
    </source>
</evidence>
<protein>
    <submittedName>
        <fullName evidence="1">Uncharacterized protein</fullName>
    </submittedName>
</protein>
<gene>
    <name evidence="1" type="ORF">GC098_10540</name>
</gene>
<reference evidence="1 2" key="1">
    <citation type="submission" date="2019-10" db="EMBL/GenBank/DDBJ databases">
        <title>Description of Paenibacillus terrestris sp. nov.</title>
        <authorList>
            <person name="Carlier A."/>
            <person name="Qi S."/>
        </authorList>
    </citation>
    <scope>NUCLEOTIDE SEQUENCE [LARGE SCALE GENOMIC DNA]</scope>
    <source>
        <strain evidence="1 2">LMG 31458</strain>
    </source>
</reference>
<evidence type="ECO:0000313" key="1">
    <source>
        <dbReference type="EMBL" id="NOU71851.1"/>
    </source>
</evidence>
<dbReference type="EMBL" id="WHOA01000085">
    <property type="protein sequence ID" value="NOU71851.1"/>
    <property type="molecule type" value="Genomic_DNA"/>
</dbReference>
<accession>A0ABX1XV82</accession>
<sequence length="92" mass="10640">MFRNVKKVALWSLYGLFKGWVNTMEKVKSAICSYCDQPATFRIGNVDYELHACDEHEDAAYNEFDRVTGEDSWRMISIASHGFPEPNRIGKF</sequence>